<keyword evidence="3" id="KW-1185">Reference proteome</keyword>
<dbReference type="RefSeq" id="XP_025396190.1">
    <property type="nucleotide sequence ID" value="XM_025537976.1"/>
</dbReference>
<dbReference type="EMBL" id="MSFL01000028">
    <property type="protein sequence ID" value="PWY71491.1"/>
    <property type="molecule type" value="Genomic_DNA"/>
</dbReference>
<comment type="caution">
    <text evidence="2">The sequence shown here is derived from an EMBL/GenBank/DDBJ whole genome shotgun (WGS) entry which is preliminary data.</text>
</comment>
<accession>A0A317VDZ8</accession>
<evidence type="ECO:0000313" key="2">
    <source>
        <dbReference type="EMBL" id="PWY71491.1"/>
    </source>
</evidence>
<organism evidence="2 3">
    <name type="scientific">Aspergillus heteromorphus CBS 117.55</name>
    <dbReference type="NCBI Taxonomy" id="1448321"/>
    <lineage>
        <taxon>Eukaryota</taxon>
        <taxon>Fungi</taxon>
        <taxon>Dikarya</taxon>
        <taxon>Ascomycota</taxon>
        <taxon>Pezizomycotina</taxon>
        <taxon>Eurotiomycetes</taxon>
        <taxon>Eurotiomycetidae</taxon>
        <taxon>Eurotiales</taxon>
        <taxon>Aspergillaceae</taxon>
        <taxon>Aspergillus</taxon>
        <taxon>Aspergillus subgen. Circumdati</taxon>
    </lineage>
</organism>
<feature type="compositionally biased region" description="Polar residues" evidence="1">
    <location>
        <begin position="58"/>
        <end position="68"/>
    </location>
</feature>
<evidence type="ECO:0000313" key="3">
    <source>
        <dbReference type="Proteomes" id="UP000247233"/>
    </source>
</evidence>
<dbReference type="GeneID" id="37060213"/>
<dbReference type="AlphaFoldDB" id="A0A317VDZ8"/>
<protein>
    <submittedName>
        <fullName evidence="2">Uncharacterized protein</fullName>
    </submittedName>
</protein>
<sequence length="351" mass="38243">MLQLLTHPLHRDGARLAEGPLSLVRQFSVAQLQAVNTRQPNTHGRVVLSGSALAARSHTGSQKPNLPSTNLNPRNTNTERPRPRRIIDARSLAASRAAGKPTNIIRGPRIRPTPGGLPARARIPGVKSKATASKDRKRGSSSGSGQSATETADLLQEAAVNDVYRELAEQTRPKPIRYEPEPVSLASLKETWPSLPTDVGAHTAGMVEKLSSFSDRFANGYVPPNELGRRLFRGKFVRFMNEKEKSEAIMEANKLSQECADRLSQRKGDLLDPNPINFNPISTQDQNVLMGLVVQGNYPKSVAERGAKLSVVEMVSENLRNNATYQTAGKSSAFMEKLDSLLASGRGTTRI</sequence>
<gene>
    <name evidence="2" type="ORF">BO70DRAFT_124000</name>
</gene>
<dbReference type="STRING" id="1448321.A0A317VDZ8"/>
<feature type="compositionally biased region" description="Basic and acidic residues" evidence="1">
    <location>
        <begin position="77"/>
        <end position="88"/>
    </location>
</feature>
<dbReference type="Proteomes" id="UP000247233">
    <property type="component" value="Unassembled WGS sequence"/>
</dbReference>
<evidence type="ECO:0000256" key="1">
    <source>
        <dbReference type="SAM" id="MobiDB-lite"/>
    </source>
</evidence>
<proteinExistence type="predicted"/>
<name>A0A317VDZ8_9EURO</name>
<dbReference type="VEuPathDB" id="FungiDB:BO70DRAFT_124000"/>
<reference evidence="2 3" key="1">
    <citation type="submission" date="2016-12" db="EMBL/GenBank/DDBJ databases">
        <title>The genomes of Aspergillus section Nigri reveals drivers in fungal speciation.</title>
        <authorList>
            <consortium name="DOE Joint Genome Institute"/>
            <person name="Vesth T.C."/>
            <person name="Nybo J."/>
            <person name="Theobald S."/>
            <person name="Brandl J."/>
            <person name="Frisvad J.C."/>
            <person name="Nielsen K.F."/>
            <person name="Lyhne E.K."/>
            <person name="Kogle M.E."/>
            <person name="Kuo A."/>
            <person name="Riley R."/>
            <person name="Clum A."/>
            <person name="Nolan M."/>
            <person name="Lipzen A."/>
            <person name="Salamov A."/>
            <person name="Henrissat B."/>
            <person name="Wiebenga A."/>
            <person name="De Vries R.P."/>
            <person name="Grigoriev I.V."/>
            <person name="Mortensen U.H."/>
            <person name="Andersen M.R."/>
            <person name="Baker S.E."/>
        </authorList>
    </citation>
    <scope>NUCLEOTIDE SEQUENCE [LARGE SCALE GENOMIC DNA]</scope>
    <source>
        <strain evidence="2 3">CBS 117.55</strain>
    </source>
</reference>
<dbReference type="OrthoDB" id="5365739at2759"/>
<feature type="region of interest" description="Disordered" evidence="1">
    <location>
        <begin position="54"/>
        <end position="151"/>
    </location>
</feature>